<evidence type="ECO:0000259" key="3">
    <source>
        <dbReference type="Pfam" id="PF02517"/>
    </source>
</evidence>
<dbReference type="RefSeq" id="WP_076995158.1">
    <property type="nucleotide sequence ID" value="NZ_MSPR01000001.1"/>
</dbReference>
<dbReference type="PANTHER" id="PTHR36435:SF1">
    <property type="entry name" value="CAAX AMINO TERMINAL PROTEASE FAMILY PROTEIN"/>
    <property type="match status" value="1"/>
</dbReference>
<keyword evidence="2" id="KW-0472">Membrane</keyword>
<dbReference type="Proteomes" id="UP000188600">
    <property type="component" value="Unassembled WGS sequence"/>
</dbReference>
<dbReference type="EMBL" id="MSPR01000001">
    <property type="protein sequence ID" value="ONK31055.1"/>
    <property type="molecule type" value="Genomic_DNA"/>
</dbReference>
<dbReference type="EMBL" id="MSPT01000006">
    <property type="protein sequence ID" value="ONK28068.1"/>
    <property type="molecule type" value="Genomic_DNA"/>
</dbReference>
<accession>A0AB36JRZ4</accession>
<dbReference type="InterPro" id="IPR052710">
    <property type="entry name" value="CAAX_protease"/>
</dbReference>
<feature type="transmembrane region" description="Helical" evidence="2">
    <location>
        <begin position="184"/>
        <end position="201"/>
    </location>
</feature>
<keyword evidence="2" id="KW-0812">Transmembrane</keyword>
<keyword evidence="7" id="KW-1185">Reference proteome</keyword>
<sequence length="228" mass="25313">MKKKYKNLLKMMGSLVLLFLISQPLTYLIYYQGKLNLLTAWGASLLYFVTVLGMLVWFWRTYHTQTAARPLHLKDVGIALLFGLLARVVAIVGTLLILLMSGQATSANDTALFGIAATLKNGFFPVALLFLFYTSLVAPIVEELVFRGLFTQLLFKDGPKWLACLLSSAVFAALHLHSFAPIEFLLYFALGSVLYLSYARRGEIKDSILVHILNNALPTVALAMTIFG</sequence>
<dbReference type="GO" id="GO:0004175">
    <property type="term" value="F:endopeptidase activity"/>
    <property type="evidence" value="ECO:0007669"/>
    <property type="project" value="UniProtKB-ARBA"/>
</dbReference>
<dbReference type="Proteomes" id="UP000188946">
    <property type="component" value="Unassembled WGS sequence"/>
</dbReference>
<comment type="similarity">
    <text evidence="1">Belongs to the UPF0177 family.</text>
</comment>
<reference evidence="6 7" key="1">
    <citation type="submission" date="2016-12" db="EMBL/GenBank/DDBJ databases">
        <authorList>
            <person name="Gulvik C.A."/>
        </authorList>
    </citation>
    <scope>NUCLEOTIDE SEQUENCE [LARGE SCALE GENOMIC DNA]</scope>
    <source>
        <strain evidence="5 7">12-5202</strain>
        <strain evidence="4 6">12-5291</strain>
    </source>
</reference>
<name>A0AB36JRZ4_9STRE</name>
<dbReference type="InterPro" id="IPR003675">
    <property type="entry name" value="Rce1/LyrA-like_dom"/>
</dbReference>
<evidence type="ECO:0000313" key="6">
    <source>
        <dbReference type="Proteomes" id="UP000188600"/>
    </source>
</evidence>
<comment type="caution">
    <text evidence="4">The sequence shown here is derived from an EMBL/GenBank/DDBJ whole genome shotgun (WGS) entry which is preliminary data.</text>
</comment>
<organism evidence="4 6">
    <name type="scientific">Streptococcus azizii</name>
    <dbReference type="NCBI Taxonomy" id="1579424"/>
    <lineage>
        <taxon>Bacteria</taxon>
        <taxon>Bacillati</taxon>
        <taxon>Bacillota</taxon>
        <taxon>Bacilli</taxon>
        <taxon>Lactobacillales</taxon>
        <taxon>Streptococcaceae</taxon>
        <taxon>Streptococcus</taxon>
    </lineage>
</organism>
<feature type="transmembrane region" description="Helical" evidence="2">
    <location>
        <begin position="208"/>
        <end position="227"/>
    </location>
</feature>
<keyword evidence="2" id="KW-1133">Transmembrane helix</keyword>
<evidence type="ECO:0000256" key="2">
    <source>
        <dbReference type="SAM" id="Phobius"/>
    </source>
</evidence>
<feature type="transmembrane region" description="Helical" evidence="2">
    <location>
        <begin position="80"/>
        <end position="102"/>
    </location>
</feature>
<protein>
    <recommendedName>
        <fullName evidence="3">CAAX prenyl protease 2/Lysostaphin resistance protein A-like domain-containing protein</fullName>
    </recommendedName>
</protein>
<dbReference type="PANTHER" id="PTHR36435">
    <property type="entry name" value="SLR1288 PROTEIN"/>
    <property type="match status" value="1"/>
</dbReference>
<proteinExistence type="inferred from homology"/>
<evidence type="ECO:0000313" key="5">
    <source>
        <dbReference type="EMBL" id="ONK31055.1"/>
    </source>
</evidence>
<feature type="transmembrane region" description="Helical" evidence="2">
    <location>
        <begin position="122"/>
        <end position="141"/>
    </location>
</feature>
<gene>
    <name evidence="5" type="ORF">BVE84_00630</name>
    <name evidence="4" type="ORF">BVE86_03430</name>
</gene>
<feature type="transmembrane region" description="Helical" evidence="2">
    <location>
        <begin position="38"/>
        <end position="59"/>
    </location>
</feature>
<dbReference type="AlphaFoldDB" id="A0AB36JRZ4"/>
<feature type="transmembrane region" description="Helical" evidence="2">
    <location>
        <begin position="161"/>
        <end position="178"/>
    </location>
</feature>
<dbReference type="GO" id="GO:0080120">
    <property type="term" value="P:CAAX-box protein maturation"/>
    <property type="evidence" value="ECO:0007669"/>
    <property type="project" value="UniProtKB-ARBA"/>
</dbReference>
<evidence type="ECO:0000313" key="4">
    <source>
        <dbReference type="EMBL" id="ONK28068.1"/>
    </source>
</evidence>
<evidence type="ECO:0000256" key="1">
    <source>
        <dbReference type="ARBA" id="ARBA00009067"/>
    </source>
</evidence>
<dbReference type="Pfam" id="PF02517">
    <property type="entry name" value="Rce1-like"/>
    <property type="match status" value="1"/>
</dbReference>
<evidence type="ECO:0000313" key="7">
    <source>
        <dbReference type="Proteomes" id="UP000188946"/>
    </source>
</evidence>
<feature type="domain" description="CAAX prenyl protease 2/Lysostaphin resistance protein A-like" evidence="3">
    <location>
        <begin position="127"/>
        <end position="217"/>
    </location>
</feature>